<dbReference type="Gene3D" id="2.40.50.100">
    <property type="match status" value="1"/>
</dbReference>
<protein>
    <submittedName>
        <fullName evidence="5">Membrane fusion protein, multidrug efflux system</fullName>
    </submittedName>
</protein>
<accession>A0A170YRX3</accession>
<dbReference type="PANTHER" id="PTHR30158">
    <property type="entry name" value="ACRA/E-RELATED COMPONENT OF DRUG EFFLUX TRANSPORTER"/>
    <property type="match status" value="1"/>
</dbReference>
<dbReference type="Gene3D" id="2.40.30.170">
    <property type="match status" value="1"/>
</dbReference>
<feature type="domain" description="Multidrug resistance protein MdtA-like barrel-sandwich hybrid" evidence="3">
    <location>
        <begin position="60"/>
        <end position="185"/>
    </location>
</feature>
<dbReference type="InterPro" id="IPR058626">
    <property type="entry name" value="MdtA-like_b-barrel"/>
</dbReference>
<dbReference type="GO" id="GO:0005886">
    <property type="term" value="C:plasma membrane"/>
    <property type="evidence" value="ECO:0007669"/>
    <property type="project" value="TreeGrafter"/>
</dbReference>
<dbReference type="InterPro" id="IPR058625">
    <property type="entry name" value="MdtA-like_BSH"/>
</dbReference>
<dbReference type="OrthoDB" id="9801814at2"/>
<evidence type="ECO:0000259" key="3">
    <source>
        <dbReference type="Pfam" id="PF25917"/>
    </source>
</evidence>
<organism evidence="5 6">
    <name type="scientific">Paludibacter jiangxiensis</name>
    <dbReference type="NCBI Taxonomy" id="681398"/>
    <lineage>
        <taxon>Bacteria</taxon>
        <taxon>Pseudomonadati</taxon>
        <taxon>Bacteroidota</taxon>
        <taxon>Bacteroidia</taxon>
        <taxon>Bacteroidales</taxon>
        <taxon>Paludibacteraceae</taxon>
        <taxon>Paludibacter</taxon>
    </lineage>
</organism>
<dbReference type="GO" id="GO:0046677">
    <property type="term" value="P:response to antibiotic"/>
    <property type="evidence" value="ECO:0007669"/>
    <property type="project" value="TreeGrafter"/>
</dbReference>
<dbReference type="Pfam" id="PF25917">
    <property type="entry name" value="BSH_RND"/>
    <property type="match status" value="1"/>
</dbReference>
<dbReference type="PROSITE" id="PS51257">
    <property type="entry name" value="PROKAR_LIPOPROTEIN"/>
    <property type="match status" value="1"/>
</dbReference>
<proteinExistence type="inferred from homology"/>
<reference evidence="6" key="2">
    <citation type="journal article" date="2017" name="Genome Announc.">
        <title>Draft genome sequence of Paludibacter jiangxiensis NM7(T), a propionate-producing fermentative bacterium.</title>
        <authorList>
            <person name="Qiu Y.-L."/>
            <person name="Tourlousse D.M."/>
            <person name="Matsuura N."/>
            <person name="Ohashi A."/>
            <person name="Sekiguchi Y."/>
        </authorList>
    </citation>
    <scope>NUCLEOTIDE SEQUENCE [LARGE SCALE GENOMIC DNA]</scope>
    <source>
        <strain evidence="6">NM7</strain>
    </source>
</reference>
<dbReference type="STRING" id="681398.PJIAN_1604"/>
<name>A0A170YRX3_9BACT</name>
<sequence length="357" mass="38261">MNKTLIMGSLLLLVLFSSCKNKQMGANNPNPILAYPVEAVAPQDVELKSVYPAVLKGQEDVDIKPRVDGFIDKVFVDEGAVVRKGQPLFKINSPTSVQAVQAAQSAYNTAKLDVDRIRPLAEKGIYSSVKLSTYENVLANAKGALNEAKAKLSWATVTSPVNGIVGTINFRQGSLVNNANVLTTVANTTNIIAYFSINEKDLLTLLKDMKGSTQAEKIKNMPRVKLLLSDGTEYEETGKIETISGVVDAVSGAVNFRASFPNKHGLLRSGSSGKVVIPQPISNVIVIPQEATFNQQDKVMVYKVLGDSVLQKSILVKATPDGKSYVVLDGLSAGEKIVSGSIATLKSGQKIKVKSLK</sequence>
<comment type="caution">
    <text evidence="5">The sequence shown here is derived from an EMBL/GenBank/DDBJ whole genome shotgun (WGS) entry which is preliminary data.</text>
</comment>
<evidence type="ECO:0000313" key="6">
    <source>
        <dbReference type="Proteomes" id="UP000076586"/>
    </source>
</evidence>
<dbReference type="Proteomes" id="UP000076586">
    <property type="component" value="Unassembled WGS sequence"/>
</dbReference>
<dbReference type="Gene3D" id="1.10.287.470">
    <property type="entry name" value="Helix hairpin bin"/>
    <property type="match status" value="1"/>
</dbReference>
<feature type="signal peptide" evidence="2">
    <location>
        <begin position="1"/>
        <end position="22"/>
    </location>
</feature>
<reference evidence="6" key="1">
    <citation type="submission" date="2016-04" db="EMBL/GenBank/DDBJ databases">
        <title>Draft genome sequence of Paludibacter jiangxiensis strain NM7.</title>
        <authorList>
            <person name="Qiu Y."/>
            <person name="Matsuura N."/>
            <person name="Ohashi A."/>
            <person name="Tourlousse M.D."/>
            <person name="Sekiguchi Y."/>
        </authorList>
    </citation>
    <scope>NUCLEOTIDE SEQUENCE [LARGE SCALE GENOMIC DNA]</scope>
    <source>
        <strain evidence="6">NM7</strain>
    </source>
</reference>
<feature type="chain" id="PRO_5007904887" evidence="2">
    <location>
        <begin position="23"/>
        <end position="357"/>
    </location>
</feature>
<dbReference type="PANTHER" id="PTHR30158:SF23">
    <property type="entry name" value="MULTIDRUG RESISTANCE PROTEIN MEXA"/>
    <property type="match status" value="1"/>
</dbReference>
<dbReference type="InterPro" id="IPR006143">
    <property type="entry name" value="RND_pump_MFP"/>
</dbReference>
<dbReference type="RefSeq" id="WP_068701868.1">
    <property type="nucleotide sequence ID" value="NZ_BDCR01000001.1"/>
</dbReference>
<dbReference type="AlphaFoldDB" id="A0A170YRX3"/>
<evidence type="ECO:0000259" key="4">
    <source>
        <dbReference type="Pfam" id="PF25944"/>
    </source>
</evidence>
<gene>
    <name evidence="5" type="ORF">PJIAN_1604</name>
</gene>
<evidence type="ECO:0000256" key="2">
    <source>
        <dbReference type="SAM" id="SignalP"/>
    </source>
</evidence>
<dbReference type="Pfam" id="PF25944">
    <property type="entry name" value="Beta-barrel_RND"/>
    <property type="match status" value="1"/>
</dbReference>
<keyword evidence="2" id="KW-0732">Signal</keyword>
<feature type="domain" description="Multidrug resistance protein MdtA-like beta-barrel" evidence="4">
    <location>
        <begin position="195"/>
        <end position="271"/>
    </location>
</feature>
<dbReference type="GO" id="GO:0022857">
    <property type="term" value="F:transmembrane transporter activity"/>
    <property type="evidence" value="ECO:0007669"/>
    <property type="project" value="InterPro"/>
</dbReference>
<dbReference type="NCBIfam" id="TIGR01730">
    <property type="entry name" value="RND_mfp"/>
    <property type="match status" value="1"/>
</dbReference>
<keyword evidence="6" id="KW-1185">Reference proteome</keyword>
<dbReference type="Gene3D" id="2.40.420.20">
    <property type="match status" value="1"/>
</dbReference>
<dbReference type="SUPFAM" id="SSF111369">
    <property type="entry name" value="HlyD-like secretion proteins"/>
    <property type="match status" value="1"/>
</dbReference>
<dbReference type="EMBL" id="BDCR01000001">
    <property type="protein sequence ID" value="GAT62014.1"/>
    <property type="molecule type" value="Genomic_DNA"/>
</dbReference>
<dbReference type="GO" id="GO:0030313">
    <property type="term" value="C:cell envelope"/>
    <property type="evidence" value="ECO:0007669"/>
    <property type="project" value="UniProtKB-SubCell"/>
</dbReference>
<evidence type="ECO:0000256" key="1">
    <source>
        <dbReference type="ARBA" id="ARBA00009477"/>
    </source>
</evidence>
<comment type="similarity">
    <text evidence="1">Belongs to the membrane fusion protein (MFP) (TC 8.A.1) family.</text>
</comment>
<evidence type="ECO:0000313" key="5">
    <source>
        <dbReference type="EMBL" id="GAT62014.1"/>
    </source>
</evidence>